<dbReference type="InterPro" id="IPR011010">
    <property type="entry name" value="DNA_brk_join_enz"/>
</dbReference>
<reference evidence="3 4" key="1">
    <citation type="submission" date="2024-05" db="EMBL/GenBank/DDBJ databases">
        <authorList>
            <person name="De Oliveira J.P."/>
            <person name="Noriler S.A."/>
            <person name="De Oliveira A.G."/>
            <person name="Sipoli D.S."/>
        </authorList>
    </citation>
    <scope>NUCLEOTIDE SEQUENCE [LARGE SCALE GENOMIC DNA]</scope>
    <source>
        <strain evidence="3 4">LABIM192</strain>
    </source>
</reference>
<dbReference type="EMBL" id="JBDXMI010000001">
    <property type="protein sequence ID" value="MEO9383639.1"/>
    <property type="molecule type" value="Genomic_DNA"/>
</dbReference>
<dbReference type="Proteomes" id="UP001462502">
    <property type="component" value="Unassembled WGS sequence"/>
</dbReference>
<comment type="caution">
    <text evidence="3">The sequence shown here is derived from an EMBL/GenBank/DDBJ whole genome shotgun (WGS) entry which is preliminary data.</text>
</comment>
<sequence length="398" mass="45687">MTTFFIREVRMQSGEHIPLLVSGSPLGLPVPLATRFVLTQFRPKGLKASSIRQRLSALALAYTFFAKHGIQLDERAAKRQFLSLEELVALSDYCRRTQKIGTQRVVGPGYAALRFRVATDYIRWVSEPIISRIVDDSRRDAAMGALQSFLQRARTVAPAPGRRDASVVPGERLGFTPEQRALFLRVIEPGCCDNPFRPQLQFRNYVMLQLEFELGPRGGEVLGLKTRDVDFSVEPASLTIHRRHDDPEEPRTSAPATKTFGRLLLLDAKLRDLLDEWITRHRANRQQFPAAAKHPYLFVNYRGEPLGSRGFRKVVEKLRRHYPILAGLCHHLLRHDWNDRWVELNEEEGSDPEISLRDQKYAMGWSPTSTMPLRYARRAIRNAANKKLLRMQQKGWKK</sequence>
<proteinExistence type="predicted"/>
<dbReference type="InterPro" id="IPR013762">
    <property type="entry name" value="Integrase-like_cat_sf"/>
</dbReference>
<keyword evidence="4" id="KW-1185">Reference proteome</keyword>
<dbReference type="RefSeq" id="WP_161523474.1">
    <property type="nucleotide sequence ID" value="NZ_CP158160.1"/>
</dbReference>
<dbReference type="Gene3D" id="1.10.443.10">
    <property type="entry name" value="Intergrase catalytic core"/>
    <property type="match status" value="1"/>
</dbReference>
<name>A0ABV0IQS2_9NEIS</name>
<accession>A0ABV0IQS2</accession>
<evidence type="ECO:0000313" key="3">
    <source>
        <dbReference type="EMBL" id="MEO9383639.1"/>
    </source>
</evidence>
<dbReference type="SUPFAM" id="SSF56349">
    <property type="entry name" value="DNA breaking-rejoining enzymes"/>
    <property type="match status" value="1"/>
</dbReference>
<dbReference type="InterPro" id="IPR002104">
    <property type="entry name" value="Integrase_catalytic"/>
</dbReference>
<organism evidence="3 4">
    <name type="scientific">Chromobacterium phragmitis</name>
    <dbReference type="NCBI Taxonomy" id="2202141"/>
    <lineage>
        <taxon>Bacteria</taxon>
        <taxon>Pseudomonadati</taxon>
        <taxon>Pseudomonadota</taxon>
        <taxon>Betaproteobacteria</taxon>
        <taxon>Neisseriales</taxon>
        <taxon>Chromobacteriaceae</taxon>
        <taxon>Chromobacterium</taxon>
    </lineage>
</organism>
<feature type="domain" description="Tyr recombinase" evidence="2">
    <location>
        <begin position="170"/>
        <end position="390"/>
    </location>
</feature>
<dbReference type="CDD" id="cd00397">
    <property type="entry name" value="DNA_BRE_C"/>
    <property type="match status" value="1"/>
</dbReference>
<dbReference type="GeneID" id="58559249"/>
<evidence type="ECO:0000313" key="4">
    <source>
        <dbReference type="Proteomes" id="UP001462502"/>
    </source>
</evidence>
<evidence type="ECO:0000256" key="1">
    <source>
        <dbReference type="ARBA" id="ARBA00023172"/>
    </source>
</evidence>
<dbReference type="Pfam" id="PF00589">
    <property type="entry name" value="Phage_integrase"/>
    <property type="match status" value="1"/>
</dbReference>
<protein>
    <submittedName>
        <fullName evidence="3">Site-specific integrase</fullName>
    </submittedName>
</protein>
<dbReference type="PROSITE" id="PS51898">
    <property type="entry name" value="TYR_RECOMBINASE"/>
    <property type="match status" value="1"/>
</dbReference>
<gene>
    <name evidence="3" type="ORF">ABI908_05840</name>
</gene>
<keyword evidence="1" id="KW-0233">DNA recombination</keyword>
<evidence type="ECO:0000259" key="2">
    <source>
        <dbReference type="PROSITE" id="PS51898"/>
    </source>
</evidence>